<dbReference type="GO" id="GO:0005886">
    <property type="term" value="C:plasma membrane"/>
    <property type="evidence" value="ECO:0007669"/>
    <property type="project" value="TreeGrafter"/>
</dbReference>
<dbReference type="Pfam" id="PF13540">
    <property type="entry name" value="RCC1_2"/>
    <property type="match status" value="2"/>
</dbReference>
<dbReference type="InterPro" id="IPR000408">
    <property type="entry name" value="Reg_chr_condens"/>
</dbReference>
<gene>
    <name evidence="2" type="ORF">SBAD_LOCUS5288</name>
</gene>
<dbReference type="PANTHER" id="PTHR45943">
    <property type="entry name" value="E3 UBIQUITIN-PROTEIN LIGASE MYCBP2"/>
    <property type="match status" value="1"/>
</dbReference>
<feature type="repeat" description="RCC1" evidence="1">
    <location>
        <begin position="662"/>
        <end position="713"/>
    </location>
</feature>
<accession>A0A183INU1</accession>
<evidence type="ECO:0000256" key="1">
    <source>
        <dbReference type="PROSITE-ProRule" id="PRU00235"/>
    </source>
</evidence>
<evidence type="ECO:0000313" key="2">
    <source>
        <dbReference type="EMBL" id="VDP06827.1"/>
    </source>
</evidence>
<dbReference type="GO" id="GO:0005634">
    <property type="term" value="C:nucleus"/>
    <property type="evidence" value="ECO:0007669"/>
    <property type="project" value="TreeGrafter"/>
</dbReference>
<sequence length="975" mass="108705">MRLCASVDEQSRQQFLRLLNVLTTLRGDPMPSYELAVSLLPKRSAIFPLSHTTVTLDSALNKFLLPLGVSAEIANFCVRCFAWSYDCLSSIVQPLDAIAITDRELSSEDQEYASATDSILAIFSKCTQMSQSNNEPSVNVNATAHSILKYIHSSLNDRNDNPTGMSYRQLFFNLMRLQNKLKTDAETCALLHSCLLKLSMASNSHELLLRTSAELLNTLFTSSGENQSNDSVLVVPESYLSLERNVFNVCFGEYNWITRGIEEDLAVAVRVPLPCVKDSTTSHDDNAFVSFAVDGEYIYILCRSYLYKLGSGFACTRPGYEYLRKETPSQDKWKKIICHKNIVCLVGEIITLQLTKDSLKVMSEVTMSDHRFREGHGELVSDGDHLSLIYVDGQSLLHMATLNDSFKIVSDDVYHFDVQLRSFGETYDVSGIKVEGRFPVRCSDLVDIKSSERLTFIITKGGKAAFLNSGCIDDVNREWHYVPIVESVKDVFVNAEGTCAVLVTKCGTGYVMGELVKEFDGVFPFETSKLHSYDIVNCVGLRGVVLMAICNSDQVYLMTLDDHLYVIGRNGLSLKIELDHVVGLKSKNISKILFSDSKLLFWTDDNHLFMVGDQEFANFVRNGSTTEDIGHLDTLRNMIPDGMSVNEVCCGENHIVLLSSEGMIATCGENDYGQLGMGNTNRFFGFQFPDVPSQSHAQSISAGRNHTVILMDDGTAFSFGDHRSGQLGRIGNDPFWHCSAGRIRVQAESREVRVRWIIASGNASFIGVDSGGLPWINEESKVAATATADGCFLFSSQKGFKDSRFLVMRNSCFSITSKRDIVSDSDLTCHNCFDRNNALWRYSASKALLLCLLPFSNKIRGGGAARTAKLFTDPSFSLSYFGARSPCVTVGMNILRMVNALLENFEFYFKRVCAETSRLFPYGPFYCVERHVSARNRYSELLNIMEPRGMNQELEFSSDKDIFLLAVGLCGMPCK</sequence>
<dbReference type="Gene3D" id="2.130.10.30">
    <property type="entry name" value="Regulator of chromosome condensation 1/beta-lactamase-inhibitor protein II"/>
    <property type="match status" value="1"/>
</dbReference>
<dbReference type="GO" id="GO:0007411">
    <property type="term" value="P:axon guidance"/>
    <property type="evidence" value="ECO:0007669"/>
    <property type="project" value="TreeGrafter"/>
</dbReference>
<dbReference type="PROSITE" id="PS00626">
    <property type="entry name" value="RCC1_2"/>
    <property type="match status" value="1"/>
</dbReference>
<evidence type="ECO:0000313" key="3">
    <source>
        <dbReference type="Proteomes" id="UP000270296"/>
    </source>
</evidence>
<dbReference type="AlphaFoldDB" id="A0A183INU1"/>
<keyword evidence="3" id="KW-1185">Reference proteome</keyword>
<dbReference type="GO" id="GO:0061630">
    <property type="term" value="F:ubiquitin protein ligase activity"/>
    <property type="evidence" value="ECO:0007669"/>
    <property type="project" value="TreeGrafter"/>
</dbReference>
<proteinExistence type="predicted"/>
<dbReference type="EMBL" id="UZAM01008887">
    <property type="protein sequence ID" value="VDP06827.1"/>
    <property type="molecule type" value="Genomic_DNA"/>
</dbReference>
<dbReference type="PANTHER" id="PTHR45943:SF1">
    <property type="entry name" value="E3 UBIQUITIN-PROTEIN LIGASE MYCBP2"/>
    <property type="match status" value="1"/>
</dbReference>
<dbReference type="PRINTS" id="PR00633">
    <property type="entry name" value="RCCNDNSATION"/>
</dbReference>
<dbReference type="PROSITE" id="PS50012">
    <property type="entry name" value="RCC1_3"/>
    <property type="match status" value="1"/>
</dbReference>
<dbReference type="OrthoDB" id="10256179at2759"/>
<reference evidence="4" key="1">
    <citation type="submission" date="2016-06" db="UniProtKB">
        <authorList>
            <consortium name="WormBaseParasite"/>
        </authorList>
    </citation>
    <scope>IDENTIFICATION</scope>
</reference>
<dbReference type="InterPro" id="IPR009091">
    <property type="entry name" value="RCC1/BLIP-II"/>
</dbReference>
<organism evidence="4">
    <name type="scientific">Soboliphyme baturini</name>
    <dbReference type="NCBI Taxonomy" id="241478"/>
    <lineage>
        <taxon>Eukaryota</taxon>
        <taxon>Metazoa</taxon>
        <taxon>Ecdysozoa</taxon>
        <taxon>Nematoda</taxon>
        <taxon>Enoplea</taxon>
        <taxon>Dorylaimia</taxon>
        <taxon>Dioctophymatida</taxon>
        <taxon>Dioctophymatoidea</taxon>
        <taxon>Soboliphymatidae</taxon>
        <taxon>Soboliphyme</taxon>
    </lineage>
</organism>
<protein>
    <submittedName>
        <fullName evidence="4">PHR domain-containing protein</fullName>
    </submittedName>
</protein>
<dbReference type="GO" id="GO:0008582">
    <property type="term" value="P:regulation of synaptic assembly at neuromuscular junction"/>
    <property type="evidence" value="ECO:0007669"/>
    <property type="project" value="TreeGrafter"/>
</dbReference>
<name>A0A183INU1_9BILA</name>
<dbReference type="Proteomes" id="UP000270296">
    <property type="component" value="Unassembled WGS sequence"/>
</dbReference>
<dbReference type="WBParaSite" id="SBAD_0000550401-mRNA-1">
    <property type="protein sequence ID" value="SBAD_0000550401-mRNA-1"/>
    <property type="gene ID" value="SBAD_0000550401"/>
</dbReference>
<dbReference type="SUPFAM" id="SSF50985">
    <property type="entry name" value="RCC1/BLIP-II"/>
    <property type="match status" value="1"/>
</dbReference>
<reference evidence="2 3" key="2">
    <citation type="submission" date="2018-11" db="EMBL/GenBank/DDBJ databases">
        <authorList>
            <consortium name="Pathogen Informatics"/>
        </authorList>
    </citation>
    <scope>NUCLEOTIDE SEQUENCE [LARGE SCALE GENOMIC DNA]</scope>
</reference>
<evidence type="ECO:0000313" key="4">
    <source>
        <dbReference type="WBParaSite" id="SBAD_0000550401-mRNA-1"/>
    </source>
</evidence>